<feature type="region of interest" description="Disordered" evidence="1">
    <location>
        <begin position="1"/>
        <end position="24"/>
    </location>
</feature>
<evidence type="ECO:0008006" key="4">
    <source>
        <dbReference type="Google" id="ProtNLM"/>
    </source>
</evidence>
<dbReference type="Gene3D" id="2.30.29.30">
    <property type="entry name" value="Pleckstrin-homology domain (PH domain)/Phosphotyrosine-binding domain (PTB)"/>
    <property type="match status" value="1"/>
</dbReference>
<protein>
    <recommendedName>
        <fullName evidence="4">PH domain-containing protein</fullName>
    </recommendedName>
</protein>
<reference evidence="2" key="1">
    <citation type="submission" date="2025-08" db="UniProtKB">
        <authorList>
            <consortium name="Ensembl"/>
        </authorList>
    </citation>
    <scope>IDENTIFICATION</scope>
</reference>
<accession>A0A669QJS7</accession>
<dbReference type="InterPro" id="IPR011993">
    <property type="entry name" value="PH-like_dom_sf"/>
</dbReference>
<dbReference type="Ensembl" id="ENSPCLT00000026959.1">
    <property type="protein sequence ID" value="ENSPCLP00000019925.1"/>
    <property type="gene ID" value="ENSPCLG00000016998.1"/>
</dbReference>
<evidence type="ECO:0000313" key="2">
    <source>
        <dbReference type="Ensembl" id="ENSPCLP00000019925.1"/>
    </source>
</evidence>
<sequence length="261" mass="28688">GWRFWGGTFGVTPQQNPPGSSCPFPPSCPHPKPPIFRSLRPFWGRVGPLLIGEYIKTWRPRYFLLKSDGSFIGYKERPESPDGASPPLNNFSVAGLRGLGSLPLVLRISFGVGVLQGLGLFAVFLGSLWGGVWSQGAGMSACCPRVGFSWGPLLDPIKVPSVSPYWIPLRSPWCPHTGSHYHPIGVPILDPIKVQLVSPYWVPLPSHWCPHTGSHCCPHNVPLVFPYWIPLSSPWCPCAGSHWCPHNIPLVFPCLIPLLPL</sequence>
<proteinExistence type="predicted"/>
<organism evidence="2 3">
    <name type="scientific">Phasianus colchicus</name>
    <name type="common">Common pheasant</name>
    <dbReference type="NCBI Taxonomy" id="9054"/>
    <lineage>
        <taxon>Eukaryota</taxon>
        <taxon>Metazoa</taxon>
        <taxon>Chordata</taxon>
        <taxon>Craniata</taxon>
        <taxon>Vertebrata</taxon>
        <taxon>Euteleostomi</taxon>
        <taxon>Archelosauria</taxon>
        <taxon>Archosauria</taxon>
        <taxon>Dinosauria</taxon>
        <taxon>Saurischia</taxon>
        <taxon>Theropoda</taxon>
        <taxon>Coelurosauria</taxon>
        <taxon>Aves</taxon>
        <taxon>Neognathae</taxon>
        <taxon>Galloanserae</taxon>
        <taxon>Galliformes</taxon>
        <taxon>Phasianidae</taxon>
        <taxon>Phasianinae</taxon>
        <taxon>Phasianus</taxon>
    </lineage>
</organism>
<dbReference type="AlphaFoldDB" id="A0A669QJS7"/>
<evidence type="ECO:0000313" key="3">
    <source>
        <dbReference type="Proteomes" id="UP000472261"/>
    </source>
</evidence>
<evidence type="ECO:0000256" key="1">
    <source>
        <dbReference type="SAM" id="MobiDB-lite"/>
    </source>
</evidence>
<dbReference type="Proteomes" id="UP000472261">
    <property type="component" value="Unplaced"/>
</dbReference>
<name>A0A669QJS7_PHACC</name>
<reference evidence="2" key="2">
    <citation type="submission" date="2025-09" db="UniProtKB">
        <authorList>
            <consortium name="Ensembl"/>
        </authorList>
    </citation>
    <scope>IDENTIFICATION</scope>
</reference>
<keyword evidence="3" id="KW-1185">Reference proteome</keyword>